<keyword evidence="2" id="KW-1185">Reference proteome</keyword>
<accession>A0ACC5ZQX5</accession>
<dbReference type="EMBL" id="JAMQGO010000001">
    <property type="protein sequence ID" value="MCM2560545.1"/>
    <property type="molecule type" value="Genomic_DNA"/>
</dbReference>
<reference evidence="1" key="1">
    <citation type="submission" date="2022-06" db="EMBL/GenBank/DDBJ databases">
        <title>Lutimaribacter sp. EGI FJ00013, a novel bacterium isolated from a salt lake sediment enrichment.</title>
        <authorList>
            <person name="Gao L."/>
            <person name="Fang B.-Z."/>
            <person name="Li W.-J."/>
        </authorList>
    </citation>
    <scope>NUCLEOTIDE SEQUENCE</scope>
    <source>
        <strain evidence="1">EGI FJ00013</strain>
    </source>
</reference>
<name>A0ACC5ZQX5_9RHOB</name>
<evidence type="ECO:0000313" key="1">
    <source>
        <dbReference type="EMBL" id="MCM2560545.1"/>
    </source>
</evidence>
<protein>
    <submittedName>
        <fullName evidence="1">Uncharacterized protein</fullName>
    </submittedName>
</protein>
<comment type="caution">
    <text evidence="1">The sequence shown here is derived from an EMBL/GenBank/DDBJ whole genome shotgun (WGS) entry which is preliminary data.</text>
</comment>
<organism evidence="1 2">
    <name type="scientific">Lutimaribacter degradans</name>
    <dbReference type="NCBI Taxonomy" id="2945989"/>
    <lineage>
        <taxon>Bacteria</taxon>
        <taxon>Pseudomonadati</taxon>
        <taxon>Pseudomonadota</taxon>
        <taxon>Alphaproteobacteria</taxon>
        <taxon>Rhodobacterales</taxon>
        <taxon>Roseobacteraceae</taxon>
        <taxon>Lutimaribacter</taxon>
    </lineage>
</organism>
<sequence>MRRFVQNKKQEKRMSKYIKSMLALGLVAGLAACAQPAEEEYVVVEPEPISVEPTYTGKYK</sequence>
<gene>
    <name evidence="1" type="ORF">M8744_00160</name>
</gene>
<evidence type="ECO:0000313" key="2">
    <source>
        <dbReference type="Proteomes" id="UP001203036"/>
    </source>
</evidence>
<proteinExistence type="predicted"/>
<dbReference type="Proteomes" id="UP001203036">
    <property type="component" value="Unassembled WGS sequence"/>
</dbReference>